<feature type="transmembrane region" description="Helical" evidence="1">
    <location>
        <begin position="57"/>
        <end position="77"/>
    </location>
</feature>
<reference evidence="2 3" key="1">
    <citation type="submission" date="2014-09" db="EMBL/GenBank/DDBJ databases">
        <title>Genome sequencing and annotation of Bacillus Okhensis strain Kh10-101T.</title>
        <authorList>
            <person name="Prakash J.S."/>
        </authorList>
    </citation>
    <scope>NUCLEOTIDE SEQUENCE [LARGE SCALE GENOMIC DNA]</scope>
    <source>
        <strain evidence="3">Kh10-101T</strain>
    </source>
</reference>
<dbReference type="eggNOG" id="ENOG50331XE">
    <property type="taxonomic scope" value="Bacteria"/>
</dbReference>
<gene>
    <name evidence="2" type="ORF">LQ50_07475</name>
</gene>
<dbReference type="EMBL" id="JRJU01000007">
    <property type="protein sequence ID" value="KHF40642.1"/>
    <property type="molecule type" value="Genomic_DNA"/>
</dbReference>
<organism evidence="2 3">
    <name type="scientific">Halalkalibacter okhensis</name>
    <dbReference type="NCBI Taxonomy" id="333138"/>
    <lineage>
        <taxon>Bacteria</taxon>
        <taxon>Bacillati</taxon>
        <taxon>Bacillota</taxon>
        <taxon>Bacilli</taxon>
        <taxon>Bacillales</taxon>
        <taxon>Bacillaceae</taxon>
        <taxon>Halalkalibacter</taxon>
    </lineage>
</organism>
<keyword evidence="1" id="KW-0812">Transmembrane</keyword>
<dbReference type="AlphaFoldDB" id="A0A0B0IIC7"/>
<evidence type="ECO:0000313" key="2">
    <source>
        <dbReference type="EMBL" id="KHF40642.1"/>
    </source>
</evidence>
<comment type="caution">
    <text evidence="2">The sequence shown here is derived from an EMBL/GenBank/DDBJ whole genome shotgun (WGS) entry which is preliminary data.</text>
</comment>
<feature type="transmembrane region" description="Helical" evidence="1">
    <location>
        <begin position="7"/>
        <end position="25"/>
    </location>
</feature>
<protein>
    <submittedName>
        <fullName evidence="2">Uncharacterized protein</fullName>
    </submittedName>
</protein>
<keyword evidence="3" id="KW-1185">Reference proteome</keyword>
<name>A0A0B0IIC7_9BACI</name>
<keyword evidence="1" id="KW-1133">Transmembrane helix</keyword>
<accession>A0A0B0IIC7</accession>
<proteinExistence type="predicted"/>
<dbReference type="STRING" id="333138.LQ50_07475"/>
<keyword evidence="1" id="KW-0472">Membrane</keyword>
<dbReference type="Proteomes" id="UP000030832">
    <property type="component" value="Unassembled WGS sequence"/>
</dbReference>
<evidence type="ECO:0000256" key="1">
    <source>
        <dbReference type="SAM" id="Phobius"/>
    </source>
</evidence>
<evidence type="ECO:0000313" key="3">
    <source>
        <dbReference type="Proteomes" id="UP000030832"/>
    </source>
</evidence>
<sequence>MIWSLSLSVIIHLLYFLGVMAFGYYQTVTYMPDILASYENTNYLQNEVAFGVVGNPLIYFVTFFFLTIVCFAILFGLKKRSSYGSV</sequence>